<keyword evidence="3" id="KW-1185">Reference proteome</keyword>
<sequence length="246" mass="27135">MNIPLLQMDMPRPYSLLQTEAKVLRELVQFFQAPLHLPNQILILGTQVTVDTITEYRRQPSANPRRLVVRQSDASQEPHLPPKLLHARVEQMRVEVRRRIEPLNAQFAKVIQGRAEAVLDIREENPGASENEAAGLLRRGGDVGGEELEDGFDGGGVEFGGEELGAEEGEPGEIGAGEAFGPEEVDGGKDPVDLVGERKLVGVGVRVEDAEGFEVAEVFAVGCTELDEAMRVKRWRWRGRGRGRGR</sequence>
<evidence type="ECO:0000313" key="3">
    <source>
        <dbReference type="Proteomes" id="UP000237000"/>
    </source>
</evidence>
<dbReference type="OrthoDB" id="10389605at2759"/>
<dbReference type="Proteomes" id="UP000237000">
    <property type="component" value="Unassembled WGS sequence"/>
</dbReference>
<protein>
    <submittedName>
        <fullName evidence="2">Uncharacterized protein</fullName>
    </submittedName>
</protein>
<organism evidence="2 3">
    <name type="scientific">Trema orientale</name>
    <name type="common">Charcoal tree</name>
    <name type="synonym">Celtis orientalis</name>
    <dbReference type="NCBI Taxonomy" id="63057"/>
    <lineage>
        <taxon>Eukaryota</taxon>
        <taxon>Viridiplantae</taxon>
        <taxon>Streptophyta</taxon>
        <taxon>Embryophyta</taxon>
        <taxon>Tracheophyta</taxon>
        <taxon>Spermatophyta</taxon>
        <taxon>Magnoliopsida</taxon>
        <taxon>eudicotyledons</taxon>
        <taxon>Gunneridae</taxon>
        <taxon>Pentapetalae</taxon>
        <taxon>rosids</taxon>
        <taxon>fabids</taxon>
        <taxon>Rosales</taxon>
        <taxon>Cannabaceae</taxon>
        <taxon>Trema</taxon>
    </lineage>
</organism>
<evidence type="ECO:0000256" key="1">
    <source>
        <dbReference type="SAM" id="MobiDB-lite"/>
    </source>
</evidence>
<reference evidence="3" key="1">
    <citation type="submission" date="2016-06" db="EMBL/GenBank/DDBJ databases">
        <title>Parallel loss of symbiosis genes in relatives of nitrogen-fixing non-legume Parasponia.</title>
        <authorList>
            <person name="Van Velzen R."/>
            <person name="Holmer R."/>
            <person name="Bu F."/>
            <person name="Rutten L."/>
            <person name="Van Zeijl A."/>
            <person name="Liu W."/>
            <person name="Santuari L."/>
            <person name="Cao Q."/>
            <person name="Sharma T."/>
            <person name="Shen D."/>
            <person name="Roswanjaya Y."/>
            <person name="Wardhani T."/>
            <person name="Kalhor M.S."/>
            <person name="Jansen J."/>
            <person name="Van den Hoogen J."/>
            <person name="Gungor B."/>
            <person name="Hartog M."/>
            <person name="Hontelez J."/>
            <person name="Verver J."/>
            <person name="Yang W.-C."/>
            <person name="Schijlen E."/>
            <person name="Repin R."/>
            <person name="Schilthuizen M."/>
            <person name="Schranz E."/>
            <person name="Heidstra R."/>
            <person name="Miyata K."/>
            <person name="Fedorova E."/>
            <person name="Kohlen W."/>
            <person name="Bisseling T."/>
            <person name="Smit S."/>
            <person name="Geurts R."/>
        </authorList>
    </citation>
    <scope>NUCLEOTIDE SEQUENCE [LARGE SCALE GENOMIC DNA]</scope>
    <source>
        <strain evidence="3">cv. RG33-2</strain>
    </source>
</reference>
<gene>
    <name evidence="2" type="ORF">TorRG33x02_333220</name>
</gene>
<dbReference type="InParanoid" id="A0A2P5B4D9"/>
<evidence type="ECO:0000313" key="2">
    <source>
        <dbReference type="EMBL" id="PON43641.1"/>
    </source>
</evidence>
<feature type="region of interest" description="Disordered" evidence="1">
    <location>
        <begin position="167"/>
        <end position="192"/>
    </location>
</feature>
<dbReference type="EMBL" id="JXTC01000610">
    <property type="protein sequence ID" value="PON43641.1"/>
    <property type="molecule type" value="Genomic_DNA"/>
</dbReference>
<proteinExistence type="predicted"/>
<name>A0A2P5B4D9_TREOI</name>
<dbReference type="AlphaFoldDB" id="A0A2P5B4D9"/>
<accession>A0A2P5B4D9</accession>
<comment type="caution">
    <text evidence="2">The sequence shown here is derived from an EMBL/GenBank/DDBJ whole genome shotgun (WGS) entry which is preliminary data.</text>
</comment>